<keyword evidence="6 13" id="KW-0812">Transmembrane</keyword>
<feature type="domain" description="PAS" evidence="15">
    <location>
        <begin position="265"/>
        <end position="338"/>
    </location>
</feature>
<dbReference type="InterPro" id="IPR035965">
    <property type="entry name" value="PAS-like_dom_sf"/>
</dbReference>
<keyword evidence="9" id="KW-0067">ATP-binding</keyword>
<evidence type="ECO:0000259" key="15">
    <source>
        <dbReference type="PROSITE" id="PS50112"/>
    </source>
</evidence>
<sequence length="620" mass="69641">MKNYRQLLPYGIAIGATAIALLLSLGLEMLLAHTVGAVFYISIIISSWYGGWRSGIVTVIFSGLASNYFLISPIHGLQIAQVGDVLELEIFFVVGLTINLLTNYFRQSTQKIKQQLQETSDRLSKTIIQQQQAQQMLELQAVITRNMAEGVCLVSASDALIVYANPKFEQMFGYDYGELNGQHVSIVNYANNPEMAEQVNQAIRSAVLQQGEASYEVHNVKKDGTPFWCSATTSVFLHPEYGHVLVAVHQDITARKQIEDALRESEEKFRQLADNIQAVFWMTDIDYQQLLYVSKAYESIWHRSCAELYENVSAWLEAVHPEDRDRVKLEMVEQLKAGKFEKKYRIIRPDGSIRWIRDRSFAIKNELGEIIRLAGLAEDITEEEKIEQMKSEFIGIVSHELRTPLTSIRASMGLLQSGIYDQKPEKFQRMIDIAASESDRLVRLVNDILDLERLDSGRVVLKRSICTAADLIEQAVAGVQAIAKQQNIAFNIQSTDTKVWVAADALIQTLTNLFSNALKFSPADSTITIRVEQQTNKVLFSISDRGRGIPADKLETIFQRFQQVDVSDSRLKGGTGLGLAICRTIIDQHGGKIWAESTLGVGSTFFFTLPIVEAEDVEDK</sequence>
<reference evidence="17 18" key="1">
    <citation type="journal article" date="2020" name="ISME J.">
        <title>Comparative genomics reveals insights into cyanobacterial evolution and habitat adaptation.</title>
        <authorList>
            <person name="Chen M.Y."/>
            <person name="Teng W.K."/>
            <person name="Zhao L."/>
            <person name="Hu C.X."/>
            <person name="Zhou Y.K."/>
            <person name="Han B.P."/>
            <person name="Song L.R."/>
            <person name="Shu W.S."/>
        </authorList>
    </citation>
    <scope>NUCLEOTIDE SEQUENCE [LARGE SCALE GENOMIC DNA]</scope>
    <source>
        <strain evidence="17 18">FACHB-288</strain>
    </source>
</reference>
<dbReference type="InterPro" id="IPR005467">
    <property type="entry name" value="His_kinase_dom"/>
</dbReference>
<evidence type="ECO:0000256" key="13">
    <source>
        <dbReference type="SAM" id="Phobius"/>
    </source>
</evidence>
<dbReference type="Gene3D" id="1.20.120.620">
    <property type="entry name" value="Backbone structure of the membrane domain of e. Coli histidine kinase receptor kdpd"/>
    <property type="match status" value="1"/>
</dbReference>
<accession>A0ABR8A3Q5</accession>
<dbReference type="Pfam" id="PF02518">
    <property type="entry name" value="HATPase_c"/>
    <property type="match status" value="1"/>
</dbReference>
<dbReference type="Proteomes" id="UP000658514">
    <property type="component" value="Unassembled WGS sequence"/>
</dbReference>
<dbReference type="InterPro" id="IPR000700">
    <property type="entry name" value="PAS-assoc_C"/>
</dbReference>
<evidence type="ECO:0000256" key="4">
    <source>
        <dbReference type="ARBA" id="ARBA00022553"/>
    </source>
</evidence>
<evidence type="ECO:0000256" key="9">
    <source>
        <dbReference type="ARBA" id="ARBA00022840"/>
    </source>
</evidence>
<evidence type="ECO:0000256" key="7">
    <source>
        <dbReference type="ARBA" id="ARBA00022741"/>
    </source>
</evidence>
<feature type="transmembrane region" description="Helical" evidence="13">
    <location>
        <begin position="7"/>
        <end position="25"/>
    </location>
</feature>
<keyword evidence="8" id="KW-0418">Kinase</keyword>
<dbReference type="InterPro" id="IPR004358">
    <property type="entry name" value="Sig_transdc_His_kin-like_C"/>
</dbReference>
<dbReference type="InterPro" id="IPR036097">
    <property type="entry name" value="HisK_dim/P_sf"/>
</dbReference>
<dbReference type="CDD" id="cd16922">
    <property type="entry name" value="HATPase_EvgS-ArcB-TorS-like"/>
    <property type="match status" value="1"/>
</dbReference>
<dbReference type="SUPFAM" id="SSF47384">
    <property type="entry name" value="Homodimeric domain of signal transducing histidine kinase"/>
    <property type="match status" value="1"/>
</dbReference>
<dbReference type="Pfam" id="PF13493">
    <property type="entry name" value="DUF4118"/>
    <property type="match status" value="1"/>
</dbReference>
<feature type="domain" description="PAC" evidence="16">
    <location>
        <begin position="340"/>
        <end position="392"/>
    </location>
</feature>
<evidence type="ECO:0000313" key="17">
    <source>
        <dbReference type="EMBL" id="MBD2194209.1"/>
    </source>
</evidence>
<dbReference type="RefSeq" id="WP_190541610.1">
    <property type="nucleotide sequence ID" value="NZ_CAWPNO010000051.1"/>
</dbReference>
<keyword evidence="10 13" id="KW-1133">Transmembrane helix</keyword>
<evidence type="ECO:0000256" key="10">
    <source>
        <dbReference type="ARBA" id="ARBA00022989"/>
    </source>
</evidence>
<keyword evidence="11" id="KW-0902">Two-component regulatory system</keyword>
<comment type="subcellular location">
    <subcellularLocation>
        <location evidence="2">Membrane</location>
        <topology evidence="2">Multi-pass membrane protein</topology>
    </subcellularLocation>
</comment>
<keyword evidence="7" id="KW-0547">Nucleotide-binding</keyword>
<dbReference type="EC" id="2.7.13.3" evidence="3"/>
<feature type="transmembrane region" description="Helical" evidence="13">
    <location>
        <begin position="56"/>
        <end position="76"/>
    </location>
</feature>
<dbReference type="Gene3D" id="1.10.287.130">
    <property type="match status" value="1"/>
</dbReference>
<gene>
    <name evidence="17" type="ORF">H6G24_01705</name>
</gene>
<dbReference type="Pfam" id="PF00512">
    <property type="entry name" value="HisKA"/>
    <property type="match status" value="1"/>
</dbReference>
<evidence type="ECO:0000259" key="16">
    <source>
        <dbReference type="PROSITE" id="PS50113"/>
    </source>
</evidence>
<evidence type="ECO:0000256" key="2">
    <source>
        <dbReference type="ARBA" id="ARBA00004141"/>
    </source>
</evidence>
<keyword evidence="18" id="KW-1185">Reference proteome</keyword>
<dbReference type="InterPro" id="IPR013655">
    <property type="entry name" value="PAS_fold_3"/>
</dbReference>
<evidence type="ECO:0000256" key="3">
    <source>
        <dbReference type="ARBA" id="ARBA00012438"/>
    </source>
</evidence>
<dbReference type="SMART" id="SM00388">
    <property type="entry name" value="HisKA"/>
    <property type="match status" value="1"/>
</dbReference>
<evidence type="ECO:0000259" key="14">
    <source>
        <dbReference type="PROSITE" id="PS50109"/>
    </source>
</evidence>
<dbReference type="InterPro" id="IPR025201">
    <property type="entry name" value="KdpD_TM"/>
</dbReference>
<keyword evidence="5" id="KW-0808">Transferase</keyword>
<dbReference type="CDD" id="cd00130">
    <property type="entry name" value="PAS"/>
    <property type="match status" value="2"/>
</dbReference>
<evidence type="ECO:0000256" key="11">
    <source>
        <dbReference type="ARBA" id="ARBA00023012"/>
    </source>
</evidence>
<dbReference type="SUPFAM" id="SSF55874">
    <property type="entry name" value="ATPase domain of HSP90 chaperone/DNA topoisomerase II/histidine kinase"/>
    <property type="match status" value="1"/>
</dbReference>
<dbReference type="PROSITE" id="PS50113">
    <property type="entry name" value="PAC"/>
    <property type="match status" value="2"/>
</dbReference>
<dbReference type="SMART" id="SM00387">
    <property type="entry name" value="HATPase_c"/>
    <property type="match status" value="1"/>
</dbReference>
<organism evidence="17 18">
    <name type="scientific">Calothrix parietina FACHB-288</name>
    <dbReference type="NCBI Taxonomy" id="2692896"/>
    <lineage>
        <taxon>Bacteria</taxon>
        <taxon>Bacillati</taxon>
        <taxon>Cyanobacteriota</taxon>
        <taxon>Cyanophyceae</taxon>
        <taxon>Nostocales</taxon>
        <taxon>Calotrichaceae</taxon>
        <taxon>Calothrix</taxon>
    </lineage>
</organism>
<dbReference type="Gene3D" id="3.30.450.20">
    <property type="entry name" value="PAS domain"/>
    <property type="match status" value="2"/>
</dbReference>
<evidence type="ECO:0000313" key="18">
    <source>
        <dbReference type="Proteomes" id="UP000658514"/>
    </source>
</evidence>
<feature type="transmembrane region" description="Helical" evidence="13">
    <location>
        <begin position="31"/>
        <end position="49"/>
    </location>
</feature>
<dbReference type="InterPro" id="IPR038318">
    <property type="entry name" value="KdpD_sf"/>
</dbReference>
<dbReference type="InterPro" id="IPR036890">
    <property type="entry name" value="HATPase_C_sf"/>
</dbReference>
<evidence type="ECO:0000256" key="5">
    <source>
        <dbReference type="ARBA" id="ARBA00022679"/>
    </source>
</evidence>
<feature type="domain" description="PAC" evidence="16">
    <location>
        <begin position="213"/>
        <end position="264"/>
    </location>
</feature>
<dbReference type="SMART" id="SM00086">
    <property type="entry name" value="PAC"/>
    <property type="match status" value="2"/>
</dbReference>
<keyword evidence="12 13" id="KW-0472">Membrane</keyword>
<evidence type="ECO:0000256" key="8">
    <source>
        <dbReference type="ARBA" id="ARBA00022777"/>
    </source>
</evidence>
<dbReference type="InterPro" id="IPR001610">
    <property type="entry name" value="PAC"/>
</dbReference>
<dbReference type="Pfam" id="PF13426">
    <property type="entry name" value="PAS_9"/>
    <property type="match status" value="1"/>
</dbReference>
<dbReference type="PROSITE" id="PS50112">
    <property type="entry name" value="PAS"/>
    <property type="match status" value="2"/>
</dbReference>
<comment type="caution">
    <text evidence="17">The sequence shown here is derived from an EMBL/GenBank/DDBJ whole genome shotgun (WGS) entry which is preliminary data.</text>
</comment>
<keyword evidence="4" id="KW-0597">Phosphoprotein</keyword>
<dbReference type="InterPro" id="IPR003594">
    <property type="entry name" value="HATPase_dom"/>
</dbReference>
<dbReference type="Gene3D" id="3.30.565.10">
    <property type="entry name" value="Histidine kinase-like ATPase, C-terminal domain"/>
    <property type="match status" value="1"/>
</dbReference>
<evidence type="ECO:0000256" key="12">
    <source>
        <dbReference type="ARBA" id="ARBA00023136"/>
    </source>
</evidence>
<dbReference type="NCBIfam" id="TIGR00229">
    <property type="entry name" value="sensory_box"/>
    <property type="match status" value="2"/>
</dbReference>
<dbReference type="PROSITE" id="PS50109">
    <property type="entry name" value="HIS_KIN"/>
    <property type="match status" value="1"/>
</dbReference>
<feature type="domain" description="PAS" evidence="15">
    <location>
        <begin position="129"/>
        <end position="210"/>
    </location>
</feature>
<name>A0ABR8A3Q5_9CYAN</name>
<dbReference type="SUPFAM" id="SSF55785">
    <property type="entry name" value="PYP-like sensor domain (PAS domain)"/>
    <property type="match status" value="2"/>
</dbReference>
<evidence type="ECO:0000256" key="6">
    <source>
        <dbReference type="ARBA" id="ARBA00022692"/>
    </source>
</evidence>
<comment type="catalytic activity">
    <reaction evidence="1">
        <text>ATP + protein L-histidine = ADP + protein N-phospho-L-histidine.</text>
        <dbReference type="EC" id="2.7.13.3"/>
    </reaction>
</comment>
<dbReference type="PANTHER" id="PTHR42878">
    <property type="entry name" value="TWO-COMPONENT HISTIDINE KINASE"/>
    <property type="match status" value="1"/>
</dbReference>
<feature type="domain" description="Histidine kinase" evidence="14">
    <location>
        <begin position="396"/>
        <end position="613"/>
    </location>
</feature>
<dbReference type="CDD" id="cd00082">
    <property type="entry name" value="HisKA"/>
    <property type="match status" value="1"/>
</dbReference>
<protein>
    <recommendedName>
        <fullName evidence="3">histidine kinase</fullName>
        <ecNumber evidence="3">2.7.13.3</ecNumber>
    </recommendedName>
</protein>
<dbReference type="PRINTS" id="PR00344">
    <property type="entry name" value="BCTRLSENSOR"/>
</dbReference>
<proteinExistence type="predicted"/>
<dbReference type="SMART" id="SM00091">
    <property type="entry name" value="PAS"/>
    <property type="match status" value="2"/>
</dbReference>
<dbReference type="PANTHER" id="PTHR42878:SF7">
    <property type="entry name" value="SENSOR HISTIDINE KINASE GLRK"/>
    <property type="match status" value="1"/>
</dbReference>
<dbReference type="Pfam" id="PF08447">
    <property type="entry name" value="PAS_3"/>
    <property type="match status" value="1"/>
</dbReference>
<evidence type="ECO:0000256" key="1">
    <source>
        <dbReference type="ARBA" id="ARBA00000085"/>
    </source>
</evidence>
<dbReference type="InterPro" id="IPR000014">
    <property type="entry name" value="PAS"/>
</dbReference>
<dbReference type="EMBL" id="JACJQH010000002">
    <property type="protein sequence ID" value="MBD2194209.1"/>
    <property type="molecule type" value="Genomic_DNA"/>
</dbReference>
<dbReference type="InterPro" id="IPR003661">
    <property type="entry name" value="HisK_dim/P_dom"/>
</dbReference>
<dbReference type="InterPro" id="IPR050351">
    <property type="entry name" value="BphY/WalK/GraS-like"/>
</dbReference>